<dbReference type="OrthoDB" id="6263727at2759"/>
<evidence type="ECO:0000313" key="2">
    <source>
        <dbReference type="EMBL" id="TGZ65917.1"/>
    </source>
</evidence>
<feature type="region of interest" description="Disordered" evidence="1">
    <location>
        <begin position="122"/>
        <end position="148"/>
    </location>
</feature>
<name>A0A4S2LXI8_OPIFE</name>
<dbReference type="EMBL" id="SJOL01006473">
    <property type="protein sequence ID" value="TGZ65917.1"/>
    <property type="molecule type" value="Genomic_DNA"/>
</dbReference>
<proteinExistence type="predicted"/>
<gene>
    <name evidence="2" type="ORF">CRM22_005619</name>
</gene>
<organism evidence="2 3">
    <name type="scientific">Opisthorchis felineus</name>
    <dbReference type="NCBI Taxonomy" id="147828"/>
    <lineage>
        <taxon>Eukaryota</taxon>
        <taxon>Metazoa</taxon>
        <taxon>Spiralia</taxon>
        <taxon>Lophotrochozoa</taxon>
        <taxon>Platyhelminthes</taxon>
        <taxon>Trematoda</taxon>
        <taxon>Digenea</taxon>
        <taxon>Opisthorchiida</taxon>
        <taxon>Opisthorchiata</taxon>
        <taxon>Opisthorchiidae</taxon>
        <taxon>Opisthorchis</taxon>
    </lineage>
</organism>
<dbReference type="AlphaFoldDB" id="A0A4S2LXI8"/>
<evidence type="ECO:0000256" key="1">
    <source>
        <dbReference type="SAM" id="MobiDB-lite"/>
    </source>
</evidence>
<feature type="compositionally biased region" description="Polar residues" evidence="1">
    <location>
        <begin position="131"/>
        <end position="148"/>
    </location>
</feature>
<accession>A0A4S2LXI8</accession>
<sequence>MQSVIVNQHCNQPHALMVSTAMENRNETEELKLNTKRQPVDLKVLDDLVFQEVTADTISSVAILGKRIVRQYASEFILPDDTRVAVSRYEATKPSEDHEEVTLSLSIALRLNEQQLAKATAIADRQDDQGTDSGAVTSMSGTSSDEMFTDTSLGMDREHYYGAKYDWENPEISHNSSLTLVRSYGNRASVDLPNPDWSACNTDIVNICATTGQQI</sequence>
<reference evidence="2 3" key="1">
    <citation type="journal article" date="2019" name="BMC Genomics">
        <title>New insights from Opisthorchis felineus genome: update on genomics of the epidemiologically important liver flukes.</title>
        <authorList>
            <person name="Ershov N.I."/>
            <person name="Mordvinov V.A."/>
            <person name="Prokhortchouk E.B."/>
            <person name="Pakharukova M.Y."/>
            <person name="Gunbin K.V."/>
            <person name="Ustyantsev K."/>
            <person name="Genaev M.A."/>
            <person name="Blinov A.G."/>
            <person name="Mazur A."/>
            <person name="Boulygina E."/>
            <person name="Tsygankova S."/>
            <person name="Khrameeva E."/>
            <person name="Chekanov N."/>
            <person name="Fan G."/>
            <person name="Xiao A."/>
            <person name="Zhang H."/>
            <person name="Xu X."/>
            <person name="Yang H."/>
            <person name="Solovyev V."/>
            <person name="Lee S.M."/>
            <person name="Liu X."/>
            <person name="Afonnikov D.A."/>
            <person name="Skryabin K.G."/>
        </authorList>
    </citation>
    <scope>NUCLEOTIDE SEQUENCE [LARGE SCALE GENOMIC DNA]</scope>
    <source>
        <strain evidence="2">AK-0245</strain>
        <tissue evidence="2">Whole organism</tissue>
    </source>
</reference>
<dbReference type="Proteomes" id="UP000308267">
    <property type="component" value="Unassembled WGS sequence"/>
</dbReference>
<comment type="caution">
    <text evidence="2">The sequence shown here is derived from an EMBL/GenBank/DDBJ whole genome shotgun (WGS) entry which is preliminary data.</text>
</comment>
<protein>
    <submittedName>
        <fullName evidence="2">Uncharacterized protein</fullName>
    </submittedName>
</protein>
<evidence type="ECO:0000313" key="3">
    <source>
        <dbReference type="Proteomes" id="UP000308267"/>
    </source>
</evidence>
<keyword evidence="3" id="KW-1185">Reference proteome</keyword>